<evidence type="ECO:0000256" key="1">
    <source>
        <dbReference type="SAM" id="Phobius"/>
    </source>
</evidence>
<evidence type="ECO:0000313" key="2">
    <source>
        <dbReference type="EMBL" id="MFC5298183.1"/>
    </source>
</evidence>
<organism evidence="2 3">
    <name type="scientific">Brachybacterium tyrofermentans</name>
    <dbReference type="NCBI Taxonomy" id="47848"/>
    <lineage>
        <taxon>Bacteria</taxon>
        <taxon>Bacillati</taxon>
        <taxon>Actinomycetota</taxon>
        <taxon>Actinomycetes</taxon>
        <taxon>Micrococcales</taxon>
        <taxon>Dermabacteraceae</taxon>
        <taxon>Brachybacterium</taxon>
    </lineage>
</organism>
<comment type="caution">
    <text evidence="2">The sequence shown here is derived from an EMBL/GenBank/DDBJ whole genome shotgun (WGS) entry which is preliminary data.</text>
</comment>
<keyword evidence="1" id="KW-0812">Transmembrane</keyword>
<dbReference type="RefSeq" id="WP_343922589.1">
    <property type="nucleotide sequence ID" value="NZ_BAAAIR010000016.1"/>
</dbReference>
<keyword evidence="3" id="KW-1185">Reference proteome</keyword>
<reference evidence="3" key="1">
    <citation type="journal article" date="2019" name="Int. J. Syst. Evol. Microbiol.">
        <title>The Global Catalogue of Microorganisms (GCM) 10K type strain sequencing project: providing services to taxonomists for standard genome sequencing and annotation.</title>
        <authorList>
            <consortium name="The Broad Institute Genomics Platform"/>
            <consortium name="The Broad Institute Genome Sequencing Center for Infectious Disease"/>
            <person name="Wu L."/>
            <person name="Ma J."/>
        </authorList>
    </citation>
    <scope>NUCLEOTIDE SEQUENCE [LARGE SCALE GENOMIC DNA]</scope>
    <source>
        <strain evidence="3">CGMCC 1.16455</strain>
    </source>
</reference>
<gene>
    <name evidence="2" type="ORF">ACFPK8_11730</name>
</gene>
<name>A0ABW0FHG3_9MICO</name>
<dbReference type="EMBL" id="JBHSLN010000025">
    <property type="protein sequence ID" value="MFC5298183.1"/>
    <property type="molecule type" value="Genomic_DNA"/>
</dbReference>
<evidence type="ECO:0000313" key="3">
    <source>
        <dbReference type="Proteomes" id="UP001595937"/>
    </source>
</evidence>
<keyword evidence="1" id="KW-1133">Transmembrane helix</keyword>
<proteinExistence type="predicted"/>
<protein>
    <submittedName>
        <fullName evidence="2">Uncharacterized protein</fullName>
    </submittedName>
</protein>
<dbReference type="GeneID" id="303296276"/>
<accession>A0ABW0FHG3</accession>
<sequence>MGSSLGLGFIEALLLAGMGIGVVALATVGAALVKLAFWGPAARRRHDED</sequence>
<feature type="transmembrane region" description="Helical" evidence="1">
    <location>
        <begin position="12"/>
        <end position="37"/>
    </location>
</feature>
<dbReference type="Proteomes" id="UP001595937">
    <property type="component" value="Unassembled WGS sequence"/>
</dbReference>
<keyword evidence="1" id="KW-0472">Membrane</keyword>